<dbReference type="Proteomes" id="UP000004923">
    <property type="component" value="Unassembled WGS sequence"/>
</dbReference>
<reference evidence="14 15" key="1">
    <citation type="submission" date="2011-01" db="EMBL/GenBank/DDBJ databases">
        <authorList>
            <person name="Weinstock G."/>
            <person name="Sodergren E."/>
            <person name="Clifton S."/>
            <person name="Fulton L."/>
            <person name="Fulton B."/>
            <person name="Courtney L."/>
            <person name="Fronick C."/>
            <person name="Harrison M."/>
            <person name="Strong C."/>
            <person name="Farmer C."/>
            <person name="Delahaunty K."/>
            <person name="Markovic C."/>
            <person name="Hall O."/>
            <person name="Minx P."/>
            <person name="Tomlinson C."/>
            <person name="Mitreva M."/>
            <person name="Hou S."/>
            <person name="Chen J."/>
            <person name="Wollam A."/>
            <person name="Pepin K.H."/>
            <person name="Johnson M."/>
            <person name="Bhonagiri V."/>
            <person name="Zhang X."/>
            <person name="Suruliraj S."/>
            <person name="Warren W."/>
            <person name="Chinwalla A."/>
            <person name="Mardis E.R."/>
            <person name="Wilson R.K."/>
        </authorList>
    </citation>
    <scope>NUCLEOTIDE SEQUENCE [LARGE SCALE GENOMIC DNA]</scope>
    <source>
        <strain evidence="14 15">YIT 12067</strain>
    </source>
</reference>
<dbReference type="GO" id="GO:0009279">
    <property type="term" value="C:cell outer membrane"/>
    <property type="evidence" value="ECO:0007669"/>
    <property type="project" value="UniProtKB-SubCell"/>
</dbReference>
<sequence>MSALICGNLFIGGTTVFAEEIGDYQLDEMVVTATRTEESNIKVASVVSVITADDIKKKNILTITDALKEVAGIYDGRPGGMSDTANGIQMRGFGEADILVLYDGMPLNDGFNGKADWSVIAIDDVKKIEVLQGAASSLYGGHAVGGVINIIGKSPDKDHVHAYAKYGSDKTKKQGINLSKKLSDKWSMGLGYENKETDGHYKKLIYKYAYNAKDKPGNPDKIGTGAILNQHSNGRDMYILGNPGGGRSEDDTYNFKLQYKFNDAQSLTYRYTHDKYKYFATDPETFIKDSQGNKMFEGSVLLPNGKYLDFNEYDFTDYDGRRTTDRHALAYKDTANKIDFKLGVTNVKDFGYATGDDLAGQGGGYDTNYPNKTYKADFQKVWEGSKNNIVVGFDIEKGSMDYSQKYLEHWGDKDSANYLYYTMGGTNLVGALFVQDAIKLSDVYSLDLGLRVDYYQKKDGYYNEHGKDNIERPTEKYTELSPKVAFRYMPDDDTTYYASYGHSFNPPTLYQLYRSNSSFEANPDLKPETTDTVEVGLKKQFSPKLYSSLSVYQAKSKDLIDYDYLDNGKKQYMNLSSVKRQGIELMLDYKMDDKFSTFANLTLQNATDDTTGSKLYSIPKQILKAGLKYNYGDVSAYIDGQYVSSRTYDGQISGKLYSDDAFFTADAGINYKFMKNATLSFAVNNIFDRDYWQWYKAAGRSWILGVDFDF</sequence>
<feature type="domain" description="TonB-dependent receptor plug" evidence="13">
    <location>
        <begin position="42"/>
        <end position="147"/>
    </location>
</feature>
<comment type="subcellular location">
    <subcellularLocation>
        <location evidence="1 10">Cell outer membrane</location>
        <topology evidence="1 10">Multi-pass membrane protein</topology>
    </subcellularLocation>
</comment>
<dbReference type="HOGENOM" id="CLU_008287_18_3_9"/>
<evidence type="ECO:0000256" key="10">
    <source>
        <dbReference type="PROSITE-ProRule" id="PRU01360"/>
    </source>
</evidence>
<evidence type="ECO:0000256" key="5">
    <source>
        <dbReference type="ARBA" id="ARBA00022729"/>
    </source>
</evidence>
<evidence type="ECO:0000313" key="15">
    <source>
        <dbReference type="Proteomes" id="UP000004923"/>
    </source>
</evidence>
<evidence type="ECO:0000259" key="13">
    <source>
        <dbReference type="Pfam" id="PF07715"/>
    </source>
</evidence>
<accession>E8LDL7</accession>
<dbReference type="CDD" id="cd01347">
    <property type="entry name" value="ligand_gated_channel"/>
    <property type="match status" value="1"/>
</dbReference>
<dbReference type="PROSITE" id="PS01156">
    <property type="entry name" value="TONB_DEPENDENT_REC_2"/>
    <property type="match status" value="1"/>
</dbReference>
<dbReference type="Pfam" id="PF00593">
    <property type="entry name" value="TonB_dep_Rec_b-barrel"/>
    <property type="match status" value="1"/>
</dbReference>
<evidence type="ECO:0000313" key="14">
    <source>
        <dbReference type="EMBL" id="EFY05056.1"/>
    </source>
</evidence>
<evidence type="ECO:0000256" key="3">
    <source>
        <dbReference type="ARBA" id="ARBA00022452"/>
    </source>
</evidence>
<proteinExistence type="inferred from homology"/>
<dbReference type="InterPro" id="IPR000531">
    <property type="entry name" value="Beta-barrel_TonB"/>
</dbReference>
<keyword evidence="15" id="KW-1185">Reference proteome</keyword>
<keyword evidence="8 14" id="KW-0675">Receptor</keyword>
<evidence type="ECO:0000259" key="12">
    <source>
        <dbReference type="Pfam" id="PF00593"/>
    </source>
</evidence>
<dbReference type="InterPro" id="IPR036942">
    <property type="entry name" value="Beta-barrel_TonB_sf"/>
</dbReference>
<dbReference type="PANTHER" id="PTHR30069">
    <property type="entry name" value="TONB-DEPENDENT OUTER MEMBRANE RECEPTOR"/>
    <property type="match status" value="1"/>
</dbReference>
<dbReference type="InterPro" id="IPR010917">
    <property type="entry name" value="TonB_rcpt_CS"/>
</dbReference>
<comment type="caution">
    <text evidence="14">The sequence shown here is derived from an EMBL/GenBank/DDBJ whole genome shotgun (WGS) entry which is preliminary data.</text>
</comment>
<dbReference type="InterPro" id="IPR012910">
    <property type="entry name" value="Plug_dom"/>
</dbReference>
<keyword evidence="4 10" id="KW-0812">Transmembrane</keyword>
<keyword evidence="6 11" id="KW-0798">TonB box</keyword>
<keyword evidence="5" id="KW-0732">Signal</keyword>
<evidence type="ECO:0000256" key="11">
    <source>
        <dbReference type="RuleBase" id="RU003357"/>
    </source>
</evidence>
<dbReference type="SUPFAM" id="SSF56935">
    <property type="entry name" value="Porins"/>
    <property type="match status" value="1"/>
</dbReference>
<protein>
    <submittedName>
        <fullName evidence="14">TonB-dependent receptor</fullName>
    </submittedName>
</protein>
<dbReference type="PANTHER" id="PTHR30069:SF29">
    <property type="entry name" value="HEMOGLOBIN AND HEMOGLOBIN-HAPTOGLOBIN-BINDING PROTEIN 1-RELATED"/>
    <property type="match status" value="1"/>
</dbReference>
<dbReference type="InterPro" id="IPR039426">
    <property type="entry name" value="TonB-dep_rcpt-like"/>
</dbReference>
<dbReference type="eggNOG" id="COG4771">
    <property type="taxonomic scope" value="Bacteria"/>
</dbReference>
<keyword evidence="7 10" id="KW-0472">Membrane</keyword>
<dbReference type="GO" id="GO:0044718">
    <property type="term" value="P:siderophore transmembrane transport"/>
    <property type="evidence" value="ECO:0007669"/>
    <property type="project" value="TreeGrafter"/>
</dbReference>
<evidence type="ECO:0000256" key="6">
    <source>
        <dbReference type="ARBA" id="ARBA00023077"/>
    </source>
</evidence>
<keyword evidence="9 10" id="KW-0998">Cell outer membrane</keyword>
<gene>
    <name evidence="14" type="ORF">HMPREF9443_00944</name>
</gene>
<evidence type="ECO:0000256" key="2">
    <source>
        <dbReference type="ARBA" id="ARBA00022448"/>
    </source>
</evidence>
<keyword evidence="2 10" id="KW-0813">Transport</keyword>
<feature type="domain" description="TonB-dependent receptor-like beta-barrel" evidence="12">
    <location>
        <begin position="197"/>
        <end position="686"/>
    </location>
</feature>
<evidence type="ECO:0000256" key="8">
    <source>
        <dbReference type="ARBA" id="ARBA00023170"/>
    </source>
</evidence>
<comment type="similarity">
    <text evidence="10 11">Belongs to the TonB-dependent receptor family.</text>
</comment>
<dbReference type="EMBL" id="AEVN01000038">
    <property type="protein sequence ID" value="EFY05056.1"/>
    <property type="molecule type" value="Genomic_DNA"/>
</dbReference>
<evidence type="ECO:0000256" key="4">
    <source>
        <dbReference type="ARBA" id="ARBA00022692"/>
    </source>
</evidence>
<name>E8LDL7_9FIRM</name>
<dbReference type="OrthoDB" id="9763670at2"/>
<dbReference type="Gene3D" id="2.170.130.10">
    <property type="entry name" value="TonB-dependent receptor, plug domain"/>
    <property type="match status" value="1"/>
</dbReference>
<dbReference type="InterPro" id="IPR037066">
    <property type="entry name" value="Plug_dom_sf"/>
</dbReference>
<evidence type="ECO:0000256" key="7">
    <source>
        <dbReference type="ARBA" id="ARBA00023136"/>
    </source>
</evidence>
<evidence type="ECO:0000256" key="9">
    <source>
        <dbReference type="ARBA" id="ARBA00023237"/>
    </source>
</evidence>
<dbReference type="PROSITE" id="PS52016">
    <property type="entry name" value="TONB_DEPENDENT_REC_3"/>
    <property type="match status" value="1"/>
</dbReference>
<evidence type="ECO:0000256" key="1">
    <source>
        <dbReference type="ARBA" id="ARBA00004571"/>
    </source>
</evidence>
<dbReference type="Pfam" id="PF07715">
    <property type="entry name" value="Plug"/>
    <property type="match status" value="1"/>
</dbReference>
<dbReference type="AlphaFoldDB" id="E8LDL7"/>
<dbReference type="Gene3D" id="2.40.170.20">
    <property type="entry name" value="TonB-dependent receptor, beta-barrel domain"/>
    <property type="match status" value="1"/>
</dbReference>
<organism evidence="14 15">
    <name type="scientific">Phascolarctobacterium succinatutens YIT 12067</name>
    <dbReference type="NCBI Taxonomy" id="626939"/>
    <lineage>
        <taxon>Bacteria</taxon>
        <taxon>Bacillati</taxon>
        <taxon>Bacillota</taxon>
        <taxon>Negativicutes</taxon>
        <taxon>Acidaminococcales</taxon>
        <taxon>Acidaminococcaceae</taxon>
        <taxon>Phascolarctobacterium</taxon>
    </lineage>
</organism>
<dbReference type="GO" id="GO:0015344">
    <property type="term" value="F:siderophore uptake transmembrane transporter activity"/>
    <property type="evidence" value="ECO:0007669"/>
    <property type="project" value="TreeGrafter"/>
</dbReference>
<keyword evidence="3 10" id="KW-1134">Transmembrane beta strand</keyword>